<accession>W6N9T1</accession>
<organism evidence="1">
    <name type="scientific">Haemonchus contortus</name>
    <name type="common">Barber pole worm</name>
    <dbReference type="NCBI Taxonomy" id="6289"/>
    <lineage>
        <taxon>Eukaryota</taxon>
        <taxon>Metazoa</taxon>
        <taxon>Ecdysozoa</taxon>
        <taxon>Nematoda</taxon>
        <taxon>Chromadorea</taxon>
        <taxon>Rhabditida</taxon>
        <taxon>Rhabditina</taxon>
        <taxon>Rhabditomorpha</taxon>
        <taxon>Strongyloidea</taxon>
        <taxon>Trichostrongylidae</taxon>
        <taxon>Haemonchus</taxon>
    </lineage>
</organism>
<dbReference type="EMBL" id="CAVP010054834">
    <property type="protein sequence ID" value="CDL94088.1"/>
    <property type="molecule type" value="Genomic_DNA"/>
</dbReference>
<dbReference type="AlphaFoldDB" id="W6N9T1"/>
<evidence type="ECO:0000313" key="1">
    <source>
        <dbReference type="EMBL" id="CDL94088.1"/>
    </source>
</evidence>
<name>W6N9T1_HAECO</name>
<comment type="caution">
    <text evidence="1">The sequence shown here is derived from an EMBL/GenBank/DDBJ whole genome shotgun (WGS) entry which is preliminary data.</text>
</comment>
<reference evidence="1" key="1">
    <citation type="submission" date="2013-03" db="EMBL/GenBank/DDBJ databases">
        <authorList>
            <person name="Aslett M."/>
        </authorList>
    </citation>
    <scope>NUCLEOTIDE SEQUENCE [LARGE SCALE GENOMIC DNA]</scope>
    <source>
        <strain evidence="1">ISE/inbred ISE</strain>
    </source>
</reference>
<gene>
    <name evidence="1" type="ORF">HCOI_00600800</name>
</gene>
<proteinExistence type="predicted"/>
<reference evidence="1" key="2">
    <citation type="submission" date="2013-05" db="EMBL/GenBank/DDBJ databases">
        <title>The genome and transcriptome of Haemonchus contortus: a key model parasite for drug and vaccine discovery.</title>
        <authorList>
            <person name="Laing R."/>
            <person name="Kikuchi T."/>
            <person name="Martinelli A."/>
            <person name="Tsai I.J."/>
            <person name="Beech R.N."/>
            <person name="Redman E."/>
            <person name="Holroyd N."/>
            <person name="Bartley D.J."/>
            <person name="Beasley H."/>
            <person name="Britton C."/>
            <person name="Curran D."/>
            <person name="Devaney E."/>
            <person name="Gilabert A."/>
            <person name="Jackson F."/>
            <person name="Hunt M."/>
            <person name="Johnston S."/>
            <person name="Kryukov I."/>
            <person name="Li K."/>
            <person name="Morrison A.A."/>
            <person name="Reid A.J."/>
            <person name="Sargison N."/>
            <person name="Saunders G."/>
            <person name="Wasmuth J.D."/>
            <person name="Wolstenholme A."/>
            <person name="Berriman M."/>
            <person name="Gilleard J.S."/>
            <person name="Cotton J.A."/>
        </authorList>
    </citation>
    <scope>NUCLEOTIDE SEQUENCE [LARGE SCALE GENOMIC DNA]</scope>
    <source>
        <strain evidence="1">ISE/inbred ISE</strain>
    </source>
</reference>
<protein>
    <submittedName>
        <fullName evidence="1">Uncharacterized protein</fullName>
    </submittedName>
</protein>
<sequence>MVNTKIARRSRLAAEKHLSHVLHIRGMRGRFSRKRRRSRRALTGTAKAVKNRINPRNWSSQVIQTEDSVGCR</sequence>